<dbReference type="PROSITE" id="PS00778">
    <property type="entry name" value="HIS_ACID_PHOSPHAT_2"/>
    <property type="match status" value="1"/>
</dbReference>
<dbReference type="SMR" id="A8P6U3"/>
<evidence type="ECO:0000313" key="2">
    <source>
        <dbReference type="EMBL" id="EAU82589.2"/>
    </source>
</evidence>
<dbReference type="Gene3D" id="3.40.50.1240">
    <property type="entry name" value="Phosphoglycerate mutase-like"/>
    <property type="match status" value="1"/>
</dbReference>
<dbReference type="eggNOG" id="KOG1382">
    <property type="taxonomic scope" value="Eukaryota"/>
</dbReference>
<dbReference type="VEuPathDB" id="FungiDB:CC1G_12581"/>
<dbReference type="SUPFAM" id="SSF53254">
    <property type="entry name" value="Phosphoglycerate mutase-like"/>
    <property type="match status" value="1"/>
</dbReference>
<reference evidence="2 3" key="1">
    <citation type="journal article" date="2010" name="Proc. Natl. Acad. Sci. U.S.A.">
        <title>Insights into evolution of multicellular fungi from the assembled chromosomes of the mushroom Coprinopsis cinerea (Coprinus cinereus).</title>
        <authorList>
            <person name="Stajich J.E."/>
            <person name="Wilke S.K."/>
            <person name="Ahren D."/>
            <person name="Au C.H."/>
            <person name="Birren B.W."/>
            <person name="Borodovsky M."/>
            <person name="Burns C."/>
            <person name="Canback B."/>
            <person name="Casselton L.A."/>
            <person name="Cheng C.K."/>
            <person name="Deng J."/>
            <person name="Dietrich F.S."/>
            <person name="Fargo D.C."/>
            <person name="Farman M.L."/>
            <person name="Gathman A.C."/>
            <person name="Goldberg J."/>
            <person name="Guigo R."/>
            <person name="Hoegger P.J."/>
            <person name="Hooker J.B."/>
            <person name="Huggins A."/>
            <person name="James T.Y."/>
            <person name="Kamada T."/>
            <person name="Kilaru S."/>
            <person name="Kodira C."/>
            <person name="Kues U."/>
            <person name="Kupfer D."/>
            <person name="Kwan H.S."/>
            <person name="Lomsadze A."/>
            <person name="Li W."/>
            <person name="Lilly W.W."/>
            <person name="Ma L.J."/>
            <person name="Mackey A.J."/>
            <person name="Manning G."/>
            <person name="Martin F."/>
            <person name="Muraguchi H."/>
            <person name="Natvig D.O."/>
            <person name="Palmerini H."/>
            <person name="Ramesh M.A."/>
            <person name="Rehmeyer C.J."/>
            <person name="Roe B.A."/>
            <person name="Shenoy N."/>
            <person name="Stanke M."/>
            <person name="Ter-Hovhannisyan V."/>
            <person name="Tunlid A."/>
            <person name="Velagapudi R."/>
            <person name="Vision T.J."/>
            <person name="Zeng Q."/>
            <person name="Zolan M.E."/>
            <person name="Pukkila P.J."/>
        </authorList>
    </citation>
    <scope>NUCLEOTIDE SEQUENCE [LARGE SCALE GENOMIC DNA]</scope>
    <source>
        <strain evidence="3">Okayama-7 / 130 / ATCC MYA-4618 / FGSC 9003</strain>
    </source>
</reference>
<dbReference type="Proteomes" id="UP000001861">
    <property type="component" value="Unassembled WGS sequence"/>
</dbReference>
<dbReference type="RefSeq" id="XP_001839228.2">
    <property type="nucleotide sequence ID" value="XM_001839176.2"/>
</dbReference>
<comment type="caution">
    <text evidence="2">The sequence shown here is derived from an EMBL/GenBank/DDBJ whole genome shotgun (WGS) entry which is preliminary data.</text>
</comment>
<proteinExistence type="predicted"/>
<dbReference type="OrthoDB" id="6509975at2759"/>
<sequence>MSTPWVSAEAGAKTWERYRKLVRKGKAGLPFVRASGSERVIDSATNWTAGKTTNPTITFCFADANNNIFEPKLAVIIPEHLNDTLEDHMCPNAGTPEPQTAIWTEIFAQPIADRLNALAPGANLSAADAASLIPLCAFESVAMERPSRFCALFSGEEFEGYEYLADLEKYYNRGHGQPLGPVQGVGYINELLARLTNTPVHDHTSTNRTLTSSPHTFPLDRTIYADFSHDNLMVAVFSAMGLFRQDPEGRNGEVDGHLDPERMDRRRTWVTSRITPFSARMVVERMTCRGRVEGRVGEEDQEVFNGFIDEEEDEDDRVERVTKGKAKRRRNYVRVLVNDAVQPLEFCGGDGDGLCTLERFVDSQWYARKSGDGDWEKCFEGVEREGDF</sequence>
<dbReference type="KEGG" id="cci:CC1G_12581"/>
<dbReference type="STRING" id="240176.A8P6U3"/>
<dbReference type="PANTHER" id="PTHR20963">
    <property type="entry name" value="MULTIPLE INOSITOL POLYPHOSPHATE PHOSPHATASE-RELATED"/>
    <property type="match status" value="1"/>
</dbReference>
<gene>
    <name evidence="2" type="ORF">CC1G_12581</name>
</gene>
<dbReference type="Pfam" id="PF00328">
    <property type="entry name" value="His_Phos_2"/>
    <property type="match status" value="1"/>
</dbReference>
<dbReference type="InterPro" id="IPR029033">
    <property type="entry name" value="His_PPase_superfam"/>
</dbReference>
<dbReference type="CDD" id="cd07061">
    <property type="entry name" value="HP_HAP_like"/>
    <property type="match status" value="1"/>
</dbReference>
<dbReference type="AlphaFoldDB" id="A8P6U3"/>
<dbReference type="HOGENOM" id="CLU_020880_0_1_1"/>
<name>A8P6U3_COPC7</name>
<evidence type="ECO:0000256" key="1">
    <source>
        <dbReference type="ARBA" id="ARBA00022801"/>
    </source>
</evidence>
<evidence type="ECO:0000313" key="3">
    <source>
        <dbReference type="Proteomes" id="UP000001861"/>
    </source>
</evidence>
<keyword evidence="1" id="KW-0378">Hydrolase</keyword>
<dbReference type="InterPro" id="IPR000560">
    <property type="entry name" value="His_Pase_clade-2"/>
</dbReference>
<dbReference type="InParanoid" id="A8P6U3"/>
<dbReference type="GO" id="GO:0003993">
    <property type="term" value="F:acid phosphatase activity"/>
    <property type="evidence" value="ECO:0007669"/>
    <property type="project" value="TreeGrafter"/>
</dbReference>
<dbReference type="PANTHER" id="PTHR20963:SF24">
    <property type="entry name" value="3-PHYTASE B"/>
    <property type="match status" value="1"/>
</dbReference>
<organism evidence="2 3">
    <name type="scientific">Coprinopsis cinerea (strain Okayama-7 / 130 / ATCC MYA-4618 / FGSC 9003)</name>
    <name type="common">Inky cap fungus</name>
    <name type="synonym">Hormographiella aspergillata</name>
    <dbReference type="NCBI Taxonomy" id="240176"/>
    <lineage>
        <taxon>Eukaryota</taxon>
        <taxon>Fungi</taxon>
        <taxon>Dikarya</taxon>
        <taxon>Basidiomycota</taxon>
        <taxon>Agaricomycotina</taxon>
        <taxon>Agaricomycetes</taxon>
        <taxon>Agaricomycetidae</taxon>
        <taxon>Agaricales</taxon>
        <taxon>Agaricineae</taxon>
        <taxon>Psathyrellaceae</taxon>
        <taxon>Coprinopsis</taxon>
    </lineage>
</organism>
<protein>
    <submittedName>
        <fullName evidence="2">Phytase</fullName>
    </submittedName>
</protein>
<dbReference type="GeneID" id="6015840"/>
<dbReference type="EMBL" id="AACS02000005">
    <property type="protein sequence ID" value="EAU82589.2"/>
    <property type="molecule type" value="Genomic_DNA"/>
</dbReference>
<keyword evidence="3" id="KW-1185">Reference proteome</keyword>
<dbReference type="InterPro" id="IPR033379">
    <property type="entry name" value="Acid_Pase_AS"/>
</dbReference>
<dbReference type="OMA" id="CMERNEG"/>
<accession>A8P6U3</accession>